<feature type="region of interest" description="Disordered" evidence="6">
    <location>
        <begin position="176"/>
        <end position="264"/>
    </location>
</feature>
<protein>
    <recommendedName>
        <fullName evidence="7">BZIP domain-containing protein</fullName>
    </recommendedName>
</protein>
<sequence>MNRNYSVDDIVGELWRMGRTDSEAAFQDWLKRVPSLGTLAGAGQVPPGLAAMTGNAPPNQAMAAPHTQGTMPPPPPQQQAATTSPTPPGPPSDAAAAAYAAFANAAAGRGLHPGAAPPHASYYGPPGVHPAQFAGFPGWAPGGMPPQMFQQHPAAAAAAMAQFAVSAANTAEPVNAAPTVAGTPSPPPPPPPPSHSMAAANRMRGGAPPPPPPRQTVSNGDNSAGNTEDELDADGNVDVRRQRRMLSNRESARRSRRRKQEHLSTLEGQIAMLEHEKSTLESRLAAAESQLNNALAENAALRAGREPSENARPAPAAVAAAPAADGPMGAPRLSNGMAAAQPSATPSTDRDAVQAPGVASSKPQADDTSMAPNPTTAAVTAGEVAAAAAAAEDDGDAAAAAAAAVPTHAEGEPSSAFEVTARQKVGTKMERSESMQRVASLEHLHKRTNVAASRYGAPAP</sequence>
<keyword evidence="4" id="KW-0804">Transcription</keyword>
<accession>A0A830HPZ5</accession>
<dbReference type="InterPro" id="IPR046347">
    <property type="entry name" value="bZIP_sf"/>
</dbReference>
<keyword evidence="2" id="KW-0805">Transcription regulation</keyword>
<organism evidence="8 9">
    <name type="scientific">Pycnococcus provasolii</name>
    <dbReference type="NCBI Taxonomy" id="41880"/>
    <lineage>
        <taxon>Eukaryota</taxon>
        <taxon>Viridiplantae</taxon>
        <taxon>Chlorophyta</taxon>
        <taxon>Pseudoscourfieldiophyceae</taxon>
        <taxon>Pseudoscourfieldiales</taxon>
        <taxon>Pycnococcaceae</taxon>
        <taxon>Pycnococcus</taxon>
    </lineage>
</organism>
<keyword evidence="5" id="KW-0539">Nucleus</keyword>
<comment type="caution">
    <text evidence="8">The sequence shown here is derived from an EMBL/GenBank/DDBJ whole genome shotgun (WGS) entry which is preliminary data.</text>
</comment>
<dbReference type="SMART" id="SM00338">
    <property type="entry name" value="BRLZ"/>
    <property type="match status" value="1"/>
</dbReference>
<feature type="region of interest" description="Disordered" evidence="6">
    <location>
        <begin position="303"/>
        <end position="377"/>
    </location>
</feature>
<dbReference type="Proteomes" id="UP000660262">
    <property type="component" value="Unassembled WGS sequence"/>
</dbReference>
<feature type="compositionally biased region" description="Polar residues" evidence="6">
    <location>
        <begin position="215"/>
        <end position="226"/>
    </location>
</feature>
<feature type="region of interest" description="Disordered" evidence="6">
    <location>
        <begin position="390"/>
        <end position="435"/>
    </location>
</feature>
<evidence type="ECO:0000256" key="1">
    <source>
        <dbReference type="ARBA" id="ARBA00004123"/>
    </source>
</evidence>
<dbReference type="GO" id="GO:0003677">
    <property type="term" value="F:DNA binding"/>
    <property type="evidence" value="ECO:0007669"/>
    <property type="project" value="UniProtKB-KW"/>
</dbReference>
<dbReference type="AlphaFoldDB" id="A0A830HPZ5"/>
<dbReference type="PANTHER" id="PTHR46408">
    <property type="entry name" value="BASIC LEUCINE ZIPPER 63"/>
    <property type="match status" value="1"/>
</dbReference>
<gene>
    <name evidence="8" type="ORF">PPROV_000776900</name>
</gene>
<evidence type="ECO:0000256" key="6">
    <source>
        <dbReference type="SAM" id="MobiDB-lite"/>
    </source>
</evidence>
<evidence type="ECO:0000313" key="8">
    <source>
        <dbReference type="EMBL" id="GHP09032.1"/>
    </source>
</evidence>
<evidence type="ECO:0000256" key="4">
    <source>
        <dbReference type="ARBA" id="ARBA00023163"/>
    </source>
</evidence>
<evidence type="ECO:0000256" key="5">
    <source>
        <dbReference type="ARBA" id="ARBA00023242"/>
    </source>
</evidence>
<feature type="compositionally biased region" description="Low complexity" evidence="6">
    <location>
        <begin position="397"/>
        <end position="408"/>
    </location>
</feature>
<comment type="subcellular location">
    <subcellularLocation>
        <location evidence="1">Nucleus</location>
    </subcellularLocation>
</comment>
<feature type="domain" description="BZIP" evidence="7">
    <location>
        <begin position="238"/>
        <end position="301"/>
    </location>
</feature>
<evidence type="ECO:0000313" key="9">
    <source>
        <dbReference type="Proteomes" id="UP000660262"/>
    </source>
</evidence>
<feature type="compositionally biased region" description="Low complexity" evidence="6">
    <location>
        <begin position="311"/>
        <end position="331"/>
    </location>
</feature>
<dbReference type="GO" id="GO:0003700">
    <property type="term" value="F:DNA-binding transcription factor activity"/>
    <property type="evidence" value="ECO:0007669"/>
    <property type="project" value="InterPro"/>
</dbReference>
<dbReference type="OrthoDB" id="551672at2759"/>
<reference evidence="8" key="1">
    <citation type="submission" date="2020-10" db="EMBL/GenBank/DDBJ databases">
        <title>Unveiling of a novel bifunctional photoreceptor, Dualchrome1, isolated from a cosmopolitan green alga.</title>
        <authorList>
            <person name="Suzuki S."/>
            <person name="Kawachi M."/>
        </authorList>
    </citation>
    <scope>NUCLEOTIDE SEQUENCE</scope>
    <source>
        <strain evidence="8">NIES 2893</strain>
    </source>
</reference>
<dbReference type="PROSITE" id="PS50217">
    <property type="entry name" value="BZIP"/>
    <property type="match status" value="1"/>
</dbReference>
<dbReference type="PANTHER" id="PTHR46408:SF10">
    <property type="entry name" value="BASIC LEUCINE ZIPPER 63"/>
    <property type="match status" value="1"/>
</dbReference>
<name>A0A830HPZ5_9CHLO</name>
<dbReference type="EMBL" id="BNJQ01000023">
    <property type="protein sequence ID" value="GHP09032.1"/>
    <property type="molecule type" value="Genomic_DNA"/>
</dbReference>
<dbReference type="PROSITE" id="PS00036">
    <property type="entry name" value="BZIP_BASIC"/>
    <property type="match status" value="1"/>
</dbReference>
<feature type="region of interest" description="Disordered" evidence="6">
    <location>
        <begin position="48"/>
        <end position="94"/>
    </location>
</feature>
<dbReference type="Gene3D" id="1.20.5.170">
    <property type="match status" value="1"/>
</dbReference>
<dbReference type="InterPro" id="IPR004827">
    <property type="entry name" value="bZIP"/>
</dbReference>
<evidence type="ECO:0000256" key="3">
    <source>
        <dbReference type="ARBA" id="ARBA00023125"/>
    </source>
</evidence>
<proteinExistence type="predicted"/>
<dbReference type="GO" id="GO:0005634">
    <property type="term" value="C:nucleus"/>
    <property type="evidence" value="ECO:0007669"/>
    <property type="project" value="UniProtKB-SubCell"/>
</dbReference>
<keyword evidence="3" id="KW-0238">DNA-binding</keyword>
<evidence type="ECO:0000259" key="7">
    <source>
        <dbReference type="PROSITE" id="PS50217"/>
    </source>
</evidence>
<dbReference type="FunFam" id="1.20.5.170:FF:000020">
    <property type="entry name" value="BZIP transcription factor"/>
    <property type="match status" value="1"/>
</dbReference>
<evidence type="ECO:0000256" key="2">
    <source>
        <dbReference type="ARBA" id="ARBA00023015"/>
    </source>
</evidence>
<dbReference type="SUPFAM" id="SSF57959">
    <property type="entry name" value="Leucine zipper domain"/>
    <property type="match status" value="1"/>
</dbReference>
<feature type="compositionally biased region" description="Pro residues" evidence="6">
    <location>
        <begin position="184"/>
        <end position="194"/>
    </location>
</feature>
<keyword evidence="9" id="KW-1185">Reference proteome</keyword>
<feature type="compositionally biased region" description="Polar residues" evidence="6">
    <location>
        <begin position="361"/>
        <end position="375"/>
    </location>
</feature>
<dbReference type="Pfam" id="PF00170">
    <property type="entry name" value="bZIP_1"/>
    <property type="match status" value="1"/>
</dbReference>